<protein>
    <submittedName>
        <fullName evidence="1">Uncharacterized protein</fullName>
    </submittedName>
</protein>
<proteinExistence type="predicted"/>
<evidence type="ECO:0000313" key="1">
    <source>
        <dbReference type="EMBL" id="TWU18557.1"/>
    </source>
</evidence>
<name>A0A5C6C3G1_9BACT</name>
<evidence type="ECO:0000313" key="2">
    <source>
        <dbReference type="Proteomes" id="UP000319908"/>
    </source>
</evidence>
<dbReference type="RefSeq" id="WP_146405584.1">
    <property type="nucleotide sequence ID" value="NZ_SJPU01000001.1"/>
</dbReference>
<dbReference type="AlphaFoldDB" id="A0A5C6C3G1"/>
<sequence length="154" mass="16992">MKPAFANLEIDLWVHCGKLGFTEPSLCLHHDSLDSGSPILNALNELTGEKCPAQRKLTVAACSRERAMSNLRLMVVPKREDLRVMSVRHDSDTATIEMTGAGLRLLIEAFTSWLNGAEDFGISPRHSSMKPKAFGKLDRESGELWFWGPSLAGP</sequence>
<dbReference type="EMBL" id="SJPU01000001">
    <property type="protein sequence ID" value="TWU18557.1"/>
    <property type="molecule type" value="Genomic_DNA"/>
</dbReference>
<dbReference type="Proteomes" id="UP000319908">
    <property type="component" value="Unassembled WGS sequence"/>
</dbReference>
<organism evidence="1 2">
    <name type="scientific">Allorhodopirellula heiligendammensis</name>
    <dbReference type="NCBI Taxonomy" id="2714739"/>
    <lineage>
        <taxon>Bacteria</taxon>
        <taxon>Pseudomonadati</taxon>
        <taxon>Planctomycetota</taxon>
        <taxon>Planctomycetia</taxon>
        <taxon>Pirellulales</taxon>
        <taxon>Pirellulaceae</taxon>
        <taxon>Allorhodopirellula</taxon>
    </lineage>
</organism>
<accession>A0A5C6C3G1</accession>
<keyword evidence="2" id="KW-1185">Reference proteome</keyword>
<dbReference type="OrthoDB" id="279788at2"/>
<reference evidence="1 2" key="1">
    <citation type="journal article" date="2020" name="Antonie Van Leeuwenhoek">
        <title>Rhodopirellula heiligendammensis sp. nov., Rhodopirellula pilleata sp. nov., and Rhodopirellula solitaria sp. nov. isolated from natural or artificial marine surfaces in Northern Germany and California, USA, and emended description of the genus Rhodopirellula.</title>
        <authorList>
            <person name="Kallscheuer N."/>
            <person name="Wiegand S."/>
            <person name="Jogler M."/>
            <person name="Boedeker C."/>
            <person name="Peeters S.H."/>
            <person name="Rast P."/>
            <person name="Heuer A."/>
            <person name="Jetten M.S.M."/>
            <person name="Rohde M."/>
            <person name="Jogler C."/>
        </authorList>
    </citation>
    <scope>NUCLEOTIDE SEQUENCE [LARGE SCALE GENOMIC DNA]</scope>
    <source>
        <strain evidence="1 2">Poly21</strain>
    </source>
</reference>
<gene>
    <name evidence="1" type="ORF">Poly21_07210</name>
</gene>
<comment type="caution">
    <text evidence="1">The sequence shown here is derived from an EMBL/GenBank/DDBJ whole genome shotgun (WGS) entry which is preliminary data.</text>
</comment>